<dbReference type="EMBL" id="CAJQZP010000929">
    <property type="protein sequence ID" value="CAG4996538.1"/>
    <property type="molecule type" value="Genomic_DNA"/>
</dbReference>
<comment type="caution">
    <text evidence="2">The sequence shown here is derived from an EMBL/GenBank/DDBJ whole genome shotgun (WGS) entry which is preliminary data.</text>
</comment>
<evidence type="ECO:0000313" key="3">
    <source>
        <dbReference type="Proteomes" id="UP000691718"/>
    </source>
</evidence>
<proteinExistence type="predicted"/>
<reference evidence="2" key="1">
    <citation type="submission" date="2021-04" db="EMBL/GenBank/DDBJ databases">
        <authorList>
            <person name="Tunstrom K."/>
        </authorList>
    </citation>
    <scope>NUCLEOTIDE SEQUENCE</scope>
</reference>
<feature type="region of interest" description="Disordered" evidence="1">
    <location>
        <begin position="1"/>
        <end position="22"/>
    </location>
</feature>
<feature type="region of interest" description="Disordered" evidence="1">
    <location>
        <begin position="164"/>
        <end position="183"/>
    </location>
</feature>
<evidence type="ECO:0000313" key="2">
    <source>
        <dbReference type="EMBL" id="CAG4996538.1"/>
    </source>
</evidence>
<dbReference type="Proteomes" id="UP000691718">
    <property type="component" value="Unassembled WGS sequence"/>
</dbReference>
<name>A0A8S3X3F9_PARAO</name>
<accession>A0A8S3X3F9</accession>
<dbReference type="AlphaFoldDB" id="A0A8S3X3F9"/>
<dbReference type="OrthoDB" id="6357684at2759"/>
<keyword evidence="3" id="KW-1185">Reference proteome</keyword>
<organism evidence="2 3">
    <name type="scientific">Parnassius apollo</name>
    <name type="common">Apollo butterfly</name>
    <name type="synonym">Papilio apollo</name>
    <dbReference type="NCBI Taxonomy" id="110799"/>
    <lineage>
        <taxon>Eukaryota</taxon>
        <taxon>Metazoa</taxon>
        <taxon>Ecdysozoa</taxon>
        <taxon>Arthropoda</taxon>
        <taxon>Hexapoda</taxon>
        <taxon>Insecta</taxon>
        <taxon>Pterygota</taxon>
        <taxon>Neoptera</taxon>
        <taxon>Endopterygota</taxon>
        <taxon>Lepidoptera</taxon>
        <taxon>Glossata</taxon>
        <taxon>Ditrysia</taxon>
        <taxon>Papilionoidea</taxon>
        <taxon>Papilionidae</taxon>
        <taxon>Parnassiinae</taxon>
        <taxon>Parnassini</taxon>
        <taxon>Parnassius</taxon>
        <taxon>Parnassius</taxon>
    </lineage>
</organism>
<protein>
    <submittedName>
        <fullName evidence="2">(apollo) hypothetical protein</fullName>
    </submittedName>
</protein>
<gene>
    <name evidence="2" type="ORF">PAPOLLO_LOCUS13014</name>
</gene>
<evidence type="ECO:0000256" key="1">
    <source>
        <dbReference type="SAM" id="MobiDB-lite"/>
    </source>
</evidence>
<sequence length="289" mass="32900">MPLSAVRLKGAEENTVEPTKSPTIPLTKYIEEEIPDISEESKQKIGKKLLETRVLEESLKETYNDSKSNEEKNILKKLLVSSIKNVENPQNIQLVPNTMKIHQIIATGDKRVINRPLSCFCARGACDSFSPKAHNFEQKPMKVSCKKLDSRTKKNKIYKEMKSSKRVRKINKESDTTSEDTDTNEIQYADTDDDYTIFDDEITIGEIETEIVSETNRNNKVKVLSEVRFTPEDQGYFNLSNYGPLTLTPIDCTNFNLCSQNEKENISIHANPDSCSSKDKDTVCLNYIK</sequence>